<organism evidence="2 3">
    <name type="scientific">Aromia moschata</name>
    <dbReference type="NCBI Taxonomy" id="1265417"/>
    <lineage>
        <taxon>Eukaryota</taxon>
        <taxon>Metazoa</taxon>
        <taxon>Ecdysozoa</taxon>
        <taxon>Arthropoda</taxon>
        <taxon>Hexapoda</taxon>
        <taxon>Insecta</taxon>
        <taxon>Pterygota</taxon>
        <taxon>Neoptera</taxon>
        <taxon>Endopterygota</taxon>
        <taxon>Coleoptera</taxon>
        <taxon>Polyphaga</taxon>
        <taxon>Cucujiformia</taxon>
        <taxon>Chrysomeloidea</taxon>
        <taxon>Cerambycidae</taxon>
        <taxon>Cerambycinae</taxon>
        <taxon>Callichromatini</taxon>
        <taxon>Aromia</taxon>
    </lineage>
</organism>
<gene>
    <name evidence="2" type="ORF">NQ318_023529</name>
</gene>
<sequence>MRRRRYKSSRILEEKITQPSFSVNRAILNQLPSREYSVLNHFIIPLKLINYLSHLSTLTTPPRIGRANPRKEIPKAYPYKEHTASLLRRRGQLINKLYCIVLFHLSPPLSNTLSVFENIAKGWGRPGRSLSDTPVPQRPRQGEREVVSRLGVIPEATYAPPILVGNRLQTIIRIMSYHSGTSGHEDHHVTDDTVSVTSSTLTVGESTQVLYEFLGSAARDPPTAEQTVFIQPTTAEEEETDYATPARWPPTGQGRLRADGPFPKHDCGNWDKKKDGGIVTPDKRGKHESVKKYLKTFEIVERTQKHYLGNNLNISKMYSLYLEECNENALKDEEIAKEWLDSQIFNYEYNYAFKSPDNDTWTVQTKGQCLQYYPQKWKDGIVIPILKPGKPSHLVKSYRLITLLDSMSRVVEKAIGKIIYRPGLSTSHLLARLVQDNNMSTVASIPLYRCIKTPQLDVCRRPAYEFMWQAELVVKLLKLRFTLHLCLLIKSYLSDRRIADRFNRTLSDYHNTTTSNIPPFQHLHKRRIGASKHHDYDSIGIHQCRR</sequence>
<comment type="caution">
    <text evidence="2">The sequence shown here is derived from an EMBL/GenBank/DDBJ whole genome shotgun (WGS) entry which is preliminary data.</text>
</comment>
<feature type="region of interest" description="Disordered" evidence="1">
    <location>
        <begin position="235"/>
        <end position="284"/>
    </location>
</feature>
<dbReference type="Proteomes" id="UP001162162">
    <property type="component" value="Unassembled WGS sequence"/>
</dbReference>
<evidence type="ECO:0000256" key="1">
    <source>
        <dbReference type="SAM" id="MobiDB-lite"/>
    </source>
</evidence>
<evidence type="ECO:0008006" key="4">
    <source>
        <dbReference type="Google" id="ProtNLM"/>
    </source>
</evidence>
<dbReference type="AlphaFoldDB" id="A0AAV8YR39"/>
<feature type="compositionally biased region" description="Basic and acidic residues" evidence="1">
    <location>
        <begin position="256"/>
        <end position="284"/>
    </location>
</feature>
<keyword evidence="3" id="KW-1185">Reference proteome</keyword>
<dbReference type="EMBL" id="JAPWTK010000056">
    <property type="protein sequence ID" value="KAJ8953412.1"/>
    <property type="molecule type" value="Genomic_DNA"/>
</dbReference>
<accession>A0AAV8YR39</accession>
<proteinExistence type="predicted"/>
<evidence type="ECO:0000313" key="2">
    <source>
        <dbReference type="EMBL" id="KAJ8953412.1"/>
    </source>
</evidence>
<reference evidence="2" key="1">
    <citation type="journal article" date="2023" name="Insect Mol. Biol.">
        <title>Genome sequencing provides insights into the evolution of gene families encoding plant cell wall-degrading enzymes in longhorned beetles.</title>
        <authorList>
            <person name="Shin N.R."/>
            <person name="Okamura Y."/>
            <person name="Kirsch R."/>
            <person name="Pauchet Y."/>
        </authorList>
    </citation>
    <scope>NUCLEOTIDE SEQUENCE</scope>
    <source>
        <strain evidence="2">AMC_N1</strain>
    </source>
</reference>
<protein>
    <recommendedName>
        <fullName evidence="4">Reverse transcriptase</fullName>
    </recommendedName>
</protein>
<evidence type="ECO:0000313" key="3">
    <source>
        <dbReference type="Proteomes" id="UP001162162"/>
    </source>
</evidence>
<name>A0AAV8YR39_9CUCU</name>